<dbReference type="PANTHER" id="PTHR13832:SF827">
    <property type="entry name" value="PROTEIN PHOSPHATASE 1L"/>
    <property type="match status" value="1"/>
</dbReference>
<reference evidence="2 3" key="1">
    <citation type="submission" date="2024-09" db="EMBL/GenBank/DDBJ databases">
        <authorList>
            <person name="Sun Q."/>
            <person name="Mori K."/>
        </authorList>
    </citation>
    <scope>NUCLEOTIDE SEQUENCE [LARGE SCALE GENOMIC DNA]</scope>
    <source>
        <strain evidence="2 3">CECT 9424</strain>
    </source>
</reference>
<dbReference type="Proteomes" id="UP001589670">
    <property type="component" value="Unassembled WGS sequence"/>
</dbReference>
<dbReference type="GO" id="GO:0004722">
    <property type="term" value="F:protein serine/threonine phosphatase activity"/>
    <property type="evidence" value="ECO:0007669"/>
    <property type="project" value="UniProtKB-EC"/>
</dbReference>
<dbReference type="SMART" id="SM00332">
    <property type="entry name" value="PP2Cc"/>
    <property type="match status" value="1"/>
</dbReference>
<evidence type="ECO:0000259" key="1">
    <source>
        <dbReference type="PROSITE" id="PS51746"/>
    </source>
</evidence>
<evidence type="ECO:0000313" key="3">
    <source>
        <dbReference type="Proteomes" id="UP001589670"/>
    </source>
</evidence>
<dbReference type="EC" id="3.1.3.16" evidence="2"/>
<accession>A0ABV5I3Z1</accession>
<protein>
    <submittedName>
        <fullName evidence="2">PP2C family protein-serine/threonine phosphatase</fullName>
        <ecNumber evidence="2">3.1.3.16</ecNumber>
    </submittedName>
</protein>
<dbReference type="InterPro" id="IPR001932">
    <property type="entry name" value="PPM-type_phosphatase-like_dom"/>
</dbReference>
<dbReference type="InterPro" id="IPR036457">
    <property type="entry name" value="PPM-type-like_dom_sf"/>
</dbReference>
<evidence type="ECO:0000313" key="2">
    <source>
        <dbReference type="EMBL" id="MFB9151312.1"/>
    </source>
</evidence>
<dbReference type="EMBL" id="JBHMEC010000027">
    <property type="protein sequence ID" value="MFB9151312.1"/>
    <property type="molecule type" value="Genomic_DNA"/>
</dbReference>
<keyword evidence="2" id="KW-0378">Hydrolase</keyword>
<feature type="domain" description="PPM-type phosphatase" evidence="1">
    <location>
        <begin position="10"/>
        <end position="240"/>
    </location>
</feature>
<keyword evidence="3" id="KW-1185">Reference proteome</keyword>
<dbReference type="RefSeq" id="WP_377070904.1">
    <property type="nucleotide sequence ID" value="NZ_JBHMEC010000027.1"/>
</dbReference>
<dbReference type="Pfam" id="PF13672">
    <property type="entry name" value="PP2C_2"/>
    <property type="match status" value="1"/>
</dbReference>
<comment type="caution">
    <text evidence="2">The sequence shown here is derived from an EMBL/GenBank/DDBJ whole genome shotgun (WGS) entry which is preliminary data.</text>
</comment>
<dbReference type="PROSITE" id="PS51746">
    <property type="entry name" value="PPM_2"/>
    <property type="match status" value="1"/>
</dbReference>
<dbReference type="SMART" id="SM00331">
    <property type="entry name" value="PP2C_SIG"/>
    <property type="match status" value="1"/>
</dbReference>
<dbReference type="SUPFAM" id="SSF81606">
    <property type="entry name" value="PP2C-like"/>
    <property type="match status" value="1"/>
</dbReference>
<dbReference type="PANTHER" id="PTHR13832">
    <property type="entry name" value="PROTEIN PHOSPHATASE 2C"/>
    <property type="match status" value="1"/>
</dbReference>
<sequence>MSNPKFRFETGAVTHDGCVRDHNEDRYLCAPQLGIWLVADGMGGHFGGDVAAQTIVDRVETVHRSSSAPDLRARFLDRVARANADIRTLSARNGDATIGATLAALLIHEANFSCSWCGDSRVYLLRDGALTQVSRDHTEAQELLDSGTITAEQAENWPRKNVITRAVGVYEEAEIDHVTGTLRDRDTFLLCSDGLTGHLQDDDILSMMRGKPSQAACEALLAETLARGASDNVTAVIVRCALKTVVSSDEIAGYTEEDRIP</sequence>
<gene>
    <name evidence="2" type="ORF">ACFFU4_16290</name>
</gene>
<dbReference type="CDD" id="cd00143">
    <property type="entry name" value="PP2Cc"/>
    <property type="match status" value="1"/>
</dbReference>
<name>A0ABV5I3Z1_9RHOB</name>
<organism evidence="2 3">
    <name type="scientific">Roseovarius ramblicola</name>
    <dbReference type="NCBI Taxonomy" id="2022336"/>
    <lineage>
        <taxon>Bacteria</taxon>
        <taxon>Pseudomonadati</taxon>
        <taxon>Pseudomonadota</taxon>
        <taxon>Alphaproteobacteria</taxon>
        <taxon>Rhodobacterales</taxon>
        <taxon>Roseobacteraceae</taxon>
        <taxon>Roseovarius</taxon>
    </lineage>
</organism>
<dbReference type="Gene3D" id="3.60.40.10">
    <property type="entry name" value="PPM-type phosphatase domain"/>
    <property type="match status" value="1"/>
</dbReference>
<dbReference type="InterPro" id="IPR015655">
    <property type="entry name" value="PP2C"/>
</dbReference>
<proteinExistence type="predicted"/>